<evidence type="ECO:0000256" key="1">
    <source>
        <dbReference type="SAM" id="Phobius"/>
    </source>
</evidence>
<dbReference type="Proteomes" id="UP000186917">
    <property type="component" value="Unassembled WGS sequence"/>
</dbReference>
<proteinExistence type="predicted"/>
<keyword evidence="1" id="KW-0472">Membrane</keyword>
<accession>A0A1N7R7B0</accession>
<dbReference type="GO" id="GO:0016747">
    <property type="term" value="F:acyltransferase activity, transferring groups other than amino-acyl groups"/>
    <property type="evidence" value="ECO:0007669"/>
    <property type="project" value="InterPro"/>
</dbReference>
<name>A0A1N7R7B0_9BACT</name>
<evidence type="ECO:0000313" key="3">
    <source>
        <dbReference type="EMBL" id="SIT30904.1"/>
    </source>
</evidence>
<organism evidence="3 4">
    <name type="scientific">Filimonas lacunae</name>
    <dbReference type="NCBI Taxonomy" id="477680"/>
    <lineage>
        <taxon>Bacteria</taxon>
        <taxon>Pseudomonadati</taxon>
        <taxon>Bacteroidota</taxon>
        <taxon>Chitinophagia</taxon>
        <taxon>Chitinophagales</taxon>
        <taxon>Chitinophagaceae</taxon>
        <taxon>Filimonas</taxon>
    </lineage>
</organism>
<gene>
    <name evidence="3" type="ORF">SAMN05421788_11017</name>
</gene>
<dbReference type="AlphaFoldDB" id="A0A1N7R7B0"/>
<feature type="domain" description="Acyltransferase 3" evidence="2">
    <location>
        <begin position="13"/>
        <end position="363"/>
    </location>
</feature>
<keyword evidence="4" id="KW-1185">Reference proteome</keyword>
<feature type="transmembrane region" description="Helical" evidence="1">
    <location>
        <begin position="348"/>
        <end position="369"/>
    </location>
</feature>
<protein>
    <submittedName>
        <fullName evidence="3">Peptidoglycan/LPS O-acetylase OafA/YrhL, contains acyltransferase and SGNH-hydrolase domains</fullName>
    </submittedName>
</protein>
<dbReference type="OrthoDB" id="290051at2"/>
<reference evidence="4" key="1">
    <citation type="submission" date="2017-01" db="EMBL/GenBank/DDBJ databases">
        <authorList>
            <person name="Varghese N."/>
            <person name="Submissions S."/>
        </authorList>
    </citation>
    <scope>NUCLEOTIDE SEQUENCE [LARGE SCALE GENOMIC DNA]</scope>
    <source>
        <strain evidence="4">DSM 21054</strain>
    </source>
</reference>
<feature type="transmembrane region" description="Helical" evidence="1">
    <location>
        <begin position="324"/>
        <end position="342"/>
    </location>
</feature>
<dbReference type="InterPro" id="IPR002656">
    <property type="entry name" value="Acyl_transf_3_dom"/>
</dbReference>
<keyword evidence="3" id="KW-0808">Transferase</keyword>
<feature type="transmembrane region" description="Helical" evidence="1">
    <location>
        <begin position="287"/>
        <end position="312"/>
    </location>
</feature>
<feature type="transmembrane region" description="Helical" evidence="1">
    <location>
        <begin position="220"/>
        <end position="238"/>
    </location>
</feature>
<dbReference type="GO" id="GO:0016787">
    <property type="term" value="F:hydrolase activity"/>
    <property type="evidence" value="ECO:0007669"/>
    <property type="project" value="UniProtKB-KW"/>
</dbReference>
<keyword evidence="1" id="KW-0812">Transmembrane</keyword>
<sequence length="384" mass="43474">MSSQNKGSYRLHTLDSLRGIASFQVLMHHCLIMSALFYGAFTTHAKDAGPMVKLLTNSVLHVLWAGHEAVILFFVMSGFVLAIPYYNEKNGSYLSFFIKRIFRIYLPYLIALGIGIVLNLYFSSAPRIEHLSEWFNGFYDKPVTGSDVAGFMFPMQGRFHNVVTSLWSLPIELKVSLLFPFIAILFKRLSISACIAVTAANLVFYHIGKHFGFQSHWKDFGLFYYLTFFLVGALLSKYHQQILAYFEKLSKWQTVIVLLIAIVLYTYKWLIPVLPAPLLKVAAKIPADYVVCMASVLLLVLSISSSASALLNHKYLIELGKVSFSLYLLHPIVIGVVGFTLANYLPVYLLIILSVLLSLVISVPFHYYVEWPIQKLGRKFADKI</sequence>
<feature type="transmembrane region" description="Helical" evidence="1">
    <location>
        <begin position="61"/>
        <end position="83"/>
    </location>
</feature>
<evidence type="ECO:0000259" key="2">
    <source>
        <dbReference type="Pfam" id="PF01757"/>
    </source>
</evidence>
<dbReference type="PANTHER" id="PTHR23028">
    <property type="entry name" value="ACETYLTRANSFERASE"/>
    <property type="match status" value="1"/>
</dbReference>
<feature type="transmembrane region" description="Helical" evidence="1">
    <location>
        <begin position="104"/>
        <end position="122"/>
    </location>
</feature>
<dbReference type="InterPro" id="IPR050879">
    <property type="entry name" value="Acyltransferase_3"/>
</dbReference>
<dbReference type="EMBL" id="FTOR01000010">
    <property type="protein sequence ID" value="SIT30904.1"/>
    <property type="molecule type" value="Genomic_DNA"/>
</dbReference>
<feature type="transmembrane region" description="Helical" evidence="1">
    <location>
        <begin position="162"/>
        <end position="182"/>
    </location>
</feature>
<keyword evidence="3" id="KW-0012">Acyltransferase</keyword>
<feature type="transmembrane region" description="Helical" evidence="1">
    <location>
        <begin position="189"/>
        <end position="208"/>
    </location>
</feature>
<dbReference type="RefSeq" id="WP_076381611.1">
    <property type="nucleotide sequence ID" value="NZ_AP017422.1"/>
</dbReference>
<dbReference type="Pfam" id="PF01757">
    <property type="entry name" value="Acyl_transf_3"/>
    <property type="match status" value="1"/>
</dbReference>
<evidence type="ECO:0000313" key="4">
    <source>
        <dbReference type="Proteomes" id="UP000186917"/>
    </source>
</evidence>
<feature type="transmembrane region" description="Helical" evidence="1">
    <location>
        <begin position="20"/>
        <end position="41"/>
    </location>
</feature>
<keyword evidence="3" id="KW-0378">Hydrolase</keyword>
<dbReference type="STRING" id="477680.SAMN05421788_11017"/>
<keyword evidence="1" id="KW-1133">Transmembrane helix</keyword>
<feature type="transmembrane region" description="Helical" evidence="1">
    <location>
        <begin position="250"/>
        <end position="267"/>
    </location>
</feature>